<evidence type="ECO:0000256" key="3">
    <source>
        <dbReference type="ARBA" id="ARBA00022553"/>
    </source>
</evidence>
<evidence type="ECO:0000256" key="12">
    <source>
        <dbReference type="SAM" id="Phobius"/>
    </source>
</evidence>
<keyword evidence="5 12" id="KW-0812">Transmembrane</keyword>
<dbReference type="PANTHER" id="PTHR43547:SF10">
    <property type="entry name" value="SENSOR HISTIDINE KINASE DCUS"/>
    <property type="match status" value="1"/>
</dbReference>
<feature type="transmembrane region" description="Helical" evidence="12">
    <location>
        <begin position="12"/>
        <end position="32"/>
    </location>
</feature>
<dbReference type="InterPro" id="IPR036890">
    <property type="entry name" value="HATPase_C_sf"/>
</dbReference>
<keyword evidence="10" id="KW-0902">Two-component regulatory system</keyword>
<comment type="subcellular location">
    <subcellularLocation>
        <location evidence="1">Cell membrane</location>
        <topology evidence="1">Multi-pass membrane protein</topology>
    </subcellularLocation>
</comment>
<dbReference type="AlphaFoldDB" id="A0A644WGH8"/>
<evidence type="ECO:0000256" key="11">
    <source>
        <dbReference type="ARBA" id="ARBA00023136"/>
    </source>
</evidence>
<evidence type="ECO:0000313" key="14">
    <source>
        <dbReference type="EMBL" id="MPM02872.1"/>
    </source>
</evidence>
<evidence type="ECO:0000259" key="13">
    <source>
        <dbReference type="PROSITE" id="PS50109"/>
    </source>
</evidence>
<keyword evidence="3" id="KW-0597">Phosphoprotein</keyword>
<dbReference type="Gene3D" id="3.30.565.10">
    <property type="entry name" value="Histidine kinase-like ATPase, C-terminal domain"/>
    <property type="match status" value="1"/>
</dbReference>
<dbReference type="Gene3D" id="1.10.287.130">
    <property type="match status" value="1"/>
</dbReference>
<feature type="domain" description="Histidine kinase" evidence="13">
    <location>
        <begin position="335"/>
        <end position="527"/>
    </location>
</feature>
<dbReference type="Gene3D" id="3.30.450.20">
    <property type="entry name" value="PAS domain"/>
    <property type="match status" value="2"/>
</dbReference>
<keyword evidence="8" id="KW-0067">ATP-binding</keyword>
<keyword evidence="7 14" id="KW-0418">Kinase</keyword>
<keyword evidence="11 12" id="KW-0472">Membrane</keyword>
<feature type="transmembrane region" description="Helical" evidence="12">
    <location>
        <begin position="175"/>
        <end position="194"/>
    </location>
</feature>
<keyword evidence="2" id="KW-1003">Cell membrane</keyword>
<reference evidence="14" key="1">
    <citation type="submission" date="2019-08" db="EMBL/GenBank/DDBJ databases">
        <authorList>
            <person name="Kucharzyk K."/>
            <person name="Murdoch R.W."/>
            <person name="Higgins S."/>
            <person name="Loffler F."/>
        </authorList>
    </citation>
    <scope>NUCLEOTIDE SEQUENCE</scope>
</reference>
<dbReference type="SUPFAM" id="SSF103190">
    <property type="entry name" value="Sensory domain-like"/>
    <property type="match status" value="1"/>
</dbReference>
<dbReference type="InterPro" id="IPR039506">
    <property type="entry name" value="SPOB_a"/>
</dbReference>
<dbReference type="PANTHER" id="PTHR43547">
    <property type="entry name" value="TWO-COMPONENT HISTIDINE KINASE"/>
    <property type="match status" value="1"/>
</dbReference>
<dbReference type="Pfam" id="PF17203">
    <property type="entry name" value="sCache_3_2"/>
    <property type="match status" value="1"/>
</dbReference>
<organism evidence="14">
    <name type="scientific">bioreactor metagenome</name>
    <dbReference type="NCBI Taxonomy" id="1076179"/>
    <lineage>
        <taxon>unclassified sequences</taxon>
        <taxon>metagenomes</taxon>
        <taxon>ecological metagenomes</taxon>
    </lineage>
</organism>
<sequence length="528" mass="57601">MREKFPRISLGLRIAFLITGVIALSVILQVFAARTFINRYIVGSGSDKVMSIAKEFAVDLDVINAFSTDEPQYIIQPIAERVREFTKTSFIVVFNMDSVRYSHPAPSRIGKRFIGGDEERALKGESYVSIARGTLTTSLRSFMPIRDEDGVQIGVVSVGLNLDDLAKETENISEIIYYIGIVTLLVGVAGAIVLTRNIKKSIFGLEPAEIATLLKERDVVISSVKEGIVAVDEGGKLLLMNDSAKKLLAVQGDESPSDLSNISSSLCLQSTIVEGVASIDEEMHLSGKEVIINRIPMVSGEKVIGAVATLRDRSEMKLLAGELMAVRQYTAALRAQKHEFMNKLQVVSGLLQIGQNAEAISYIKSTVSKQQRLVDTLRLTIKPVEVLALIFAKMDEAHEIGIEININTDSYLPAMNSSSTAALITIIGNLLQNSIEALQKLDIQKKKIELSFSLRMGWLECSVSDNGGGIDPGLRANLFKQGVSSKGREHMGMGLYLVKRQVEALGGTIELCETKGVEMIVRIPEAAL</sequence>
<evidence type="ECO:0000256" key="10">
    <source>
        <dbReference type="ARBA" id="ARBA00023012"/>
    </source>
</evidence>
<comment type="caution">
    <text evidence="14">The sequence shown here is derived from an EMBL/GenBank/DDBJ whole genome shotgun (WGS) entry which is preliminary data.</text>
</comment>
<dbReference type="SUPFAM" id="SSF55890">
    <property type="entry name" value="Sporulation response regulatory protein Spo0B"/>
    <property type="match status" value="1"/>
</dbReference>
<evidence type="ECO:0000256" key="9">
    <source>
        <dbReference type="ARBA" id="ARBA00022989"/>
    </source>
</evidence>
<dbReference type="GO" id="GO:0005886">
    <property type="term" value="C:plasma membrane"/>
    <property type="evidence" value="ECO:0007669"/>
    <property type="project" value="UniProtKB-SubCell"/>
</dbReference>
<dbReference type="SMART" id="SM00387">
    <property type="entry name" value="HATPase_c"/>
    <property type="match status" value="1"/>
</dbReference>
<evidence type="ECO:0000256" key="6">
    <source>
        <dbReference type="ARBA" id="ARBA00022741"/>
    </source>
</evidence>
<dbReference type="InterPro" id="IPR029151">
    <property type="entry name" value="Sensor-like_sf"/>
</dbReference>
<dbReference type="Pfam" id="PF14689">
    <property type="entry name" value="SPOB_a"/>
    <property type="match status" value="1"/>
</dbReference>
<evidence type="ECO:0000256" key="7">
    <source>
        <dbReference type="ARBA" id="ARBA00022777"/>
    </source>
</evidence>
<dbReference type="EMBL" id="VSSQ01000904">
    <property type="protein sequence ID" value="MPM02872.1"/>
    <property type="molecule type" value="Genomic_DNA"/>
</dbReference>
<accession>A0A644WGH8</accession>
<keyword evidence="4 14" id="KW-0808">Transferase</keyword>
<evidence type="ECO:0000256" key="1">
    <source>
        <dbReference type="ARBA" id="ARBA00004651"/>
    </source>
</evidence>
<dbReference type="CDD" id="cd18773">
    <property type="entry name" value="PDC1_HK_sensor"/>
    <property type="match status" value="1"/>
</dbReference>
<keyword evidence="6" id="KW-0547">Nucleotide-binding</keyword>
<evidence type="ECO:0000256" key="8">
    <source>
        <dbReference type="ARBA" id="ARBA00022840"/>
    </source>
</evidence>
<dbReference type="GO" id="GO:0000155">
    <property type="term" value="F:phosphorelay sensor kinase activity"/>
    <property type="evidence" value="ECO:0007669"/>
    <property type="project" value="InterPro"/>
</dbReference>
<dbReference type="PROSITE" id="PS50109">
    <property type="entry name" value="HIS_KIN"/>
    <property type="match status" value="1"/>
</dbReference>
<dbReference type="InterPro" id="IPR033463">
    <property type="entry name" value="sCache_3"/>
</dbReference>
<dbReference type="InterPro" id="IPR003594">
    <property type="entry name" value="HATPase_dom"/>
</dbReference>
<dbReference type="GO" id="GO:0005524">
    <property type="term" value="F:ATP binding"/>
    <property type="evidence" value="ECO:0007669"/>
    <property type="project" value="UniProtKB-KW"/>
</dbReference>
<dbReference type="SUPFAM" id="SSF55874">
    <property type="entry name" value="ATPase domain of HSP90 chaperone/DNA topoisomerase II/histidine kinase"/>
    <property type="match status" value="1"/>
</dbReference>
<dbReference type="EC" id="2.7.13.3" evidence="14"/>
<dbReference type="InterPro" id="IPR016120">
    <property type="entry name" value="Sig_transdc_His_kin_SpoOB"/>
</dbReference>
<keyword evidence="9 12" id="KW-1133">Transmembrane helix</keyword>
<protein>
    <submittedName>
        <fullName evidence="14">Sensor histidine kinase DcuS</fullName>
        <ecNumber evidence="14">2.7.13.3</ecNumber>
    </submittedName>
</protein>
<proteinExistence type="predicted"/>
<dbReference type="InterPro" id="IPR005467">
    <property type="entry name" value="His_kinase_dom"/>
</dbReference>
<name>A0A644WGH8_9ZZZZ</name>
<dbReference type="Pfam" id="PF02518">
    <property type="entry name" value="HATPase_c"/>
    <property type="match status" value="1"/>
</dbReference>
<evidence type="ECO:0000256" key="5">
    <source>
        <dbReference type="ARBA" id="ARBA00022692"/>
    </source>
</evidence>
<gene>
    <name evidence="14" type="primary">dcuS_6</name>
    <name evidence="14" type="ORF">SDC9_49127</name>
</gene>
<evidence type="ECO:0000256" key="4">
    <source>
        <dbReference type="ARBA" id="ARBA00022679"/>
    </source>
</evidence>
<evidence type="ECO:0000256" key="2">
    <source>
        <dbReference type="ARBA" id="ARBA00022475"/>
    </source>
</evidence>